<name>A0A5E4PFH8_9COXI</name>
<protein>
    <submittedName>
        <fullName evidence="4">Malonyl-[acyl-carrier protein] O-methyltransferase</fullName>
    </submittedName>
</protein>
<feature type="domain" description="Methyltransferase type 11" evidence="3">
    <location>
        <begin position="9"/>
        <end position="85"/>
    </location>
</feature>
<dbReference type="AlphaFoldDB" id="A0A5E4PFH8"/>
<dbReference type="InterPro" id="IPR013216">
    <property type="entry name" value="Methyltransf_11"/>
</dbReference>
<dbReference type="Pfam" id="PF08241">
    <property type="entry name" value="Methyltransf_11"/>
    <property type="match status" value="1"/>
</dbReference>
<dbReference type="GO" id="GO:0008757">
    <property type="term" value="F:S-adenosylmethionine-dependent methyltransferase activity"/>
    <property type="evidence" value="ECO:0007669"/>
    <property type="project" value="InterPro"/>
</dbReference>
<accession>A0A5E4PFH8</accession>
<keyword evidence="5" id="KW-1185">Reference proteome</keyword>
<dbReference type="KEGG" id="asip:AQUSIP_03870"/>
<dbReference type="Proteomes" id="UP000324194">
    <property type="component" value="Chromosome 1"/>
</dbReference>
<dbReference type="Gene3D" id="3.40.50.150">
    <property type="entry name" value="Vaccinia Virus protein VP39"/>
    <property type="match status" value="1"/>
</dbReference>
<dbReference type="GO" id="GO:0032259">
    <property type="term" value="P:methylation"/>
    <property type="evidence" value="ECO:0007669"/>
    <property type="project" value="UniProtKB-KW"/>
</dbReference>
<evidence type="ECO:0000256" key="2">
    <source>
        <dbReference type="ARBA" id="ARBA00022679"/>
    </source>
</evidence>
<proteinExistence type="predicted"/>
<gene>
    <name evidence="4" type="primary">bioC_1</name>
    <name evidence="4" type="ORF">AQUSIP_03870</name>
</gene>
<evidence type="ECO:0000313" key="4">
    <source>
        <dbReference type="EMBL" id="VVC75111.1"/>
    </source>
</evidence>
<dbReference type="CDD" id="cd02440">
    <property type="entry name" value="AdoMet_MTases"/>
    <property type="match status" value="1"/>
</dbReference>
<keyword evidence="1 4" id="KW-0489">Methyltransferase</keyword>
<dbReference type="PANTHER" id="PTHR13090:SF1">
    <property type="entry name" value="ARGININE-HYDROXYLASE NDUFAF5, MITOCHONDRIAL"/>
    <property type="match status" value="1"/>
</dbReference>
<organism evidence="4 5">
    <name type="scientific">Aquicella siphonis</name>
    <dbReference type="NCBI Taxonomy" id="254247"/>
    <lineage>
        <taxon>Bacteria</taxon>
        <taxon>Pseudomonadati</taxon>
        <taxon>Pseudomonadota</taxon>
        <taxon>Gammaproteobacteria</taxon>
        <taxon>Legionellales</taxon>
        <taxon>Coxiellaceae</taxon>
        <taxon>Aquicella</taxon>
    </lineage>
</organism>
<dbReference type="InterPro" id="IPR029063">
    <property type="entry name" value="SAM-dependent_MTases_sf"/>
</dbReference>
<dbReference type="PANTHER" id="PTHR13090">
    <property type="entry name" value="ARGININE-HYDROXYLASE NDUFAF5, MITOCHONDRIAL"/>
    <property type="match status" value="1"/>
</dbReference>
<evidence type="ECO:0000256" key="1">
    <source>
        <dbReference type="ARBA" id="ARBA00022603"/>
    </source>
</evidence>
<sequence length="217" mass="23883">MSQRLRVRYPDATIVALDDSDPMIEHTRHHNSDLVCVCGEAGQLPLPAQSIDLVFAHLLLPWHGDVRLVIRESRRVLRPDGVMIVTALGPDTLKEWHRQLSGHVVPVFADMHDLGDLMLQEGLADPVLDVNYYTVTYRERSNLIREMHGSGMLAGATALSLLLEAAPGEDGVFPVTYEVVFAHAFAPPCSDEVPASSDGTVRVPLSHLRRRLRASGG</sequence>
<keyword evidence="2 4" id="KW-0808">Transferase</keyword>
<evidence type="ECO:0000313" key="5">
    <source>
        <dbReference type="Proteomes" id="UP000324194"/>
    </source>
</evidence>
<evidence type="ECO:0000259" key="3">
    <source>
        <dbReference type="Pfam" id="PF08241"/>
    </source>
</evidence>
<reference evidence="4 5" key="1">
    <citation type="submission" date="2019-08" db="EMBL/GenBank/DDBJ databases">
        <authorList>
            <person name="Guy L."/>
        </authorList>
    </citation>
    <scope>NUCLEOTIDE SEQUENCE [LARGE SCALE GENOMIC DNA]</scope>
    <source>
        <strain evidence="4 5">SGT-108</strain>
    </source>
</reference>
<dbReference type="EMBL" id="LR699119">
    <property type="protein sequence ID" value="VVC75111.1"/>
    <property type="molecule type" value="Genomic_DNA"/>
</dbReference>
<dbReference type="InterPro" id="IPR050602">
    <property type="entry name" value="Malonyl-ACP_OMT"/>
</dbReference>
<dbReference type="SUPFAM" id="SSF53335">
    <property type="entry name" value="S-adenosyl-L-methionine-dependent methyltransferases"/>
    <property type="match status" value="1"/>
</dbReference>